<dbReference type="Proteomes" id="UP000675664">
    <property type="component" value="Unassembled WGS sequence"/>
</dbReference>
<dbReference type="InterPro" id="IPR001387">
    <property type="entry name" value="Cro/C1-type_HTH"/>
</dbReference>
<dbReference type="GO" id="GO:0003677">
    <property type="term" value="F:DNA binding"/>
    <property type="evidence" value="ECO:0007669"/>
    <property type="project" value="InterPro"/>
</dbReference>
<evidence type="ECO:0000259" key="1">
    <source>
        <dbReference type="PROSITE" id="PS50943"/>
    </source>
</evidence>
<dbReference type="CDD" id="cd00093">
    <property type="entry name" value="HTH_XRE"/>
    <property type="match status" value="1"/>
</dbReference>
<feature type="domain" description="HTH cro/C1-type" evidence="1">
    <location>
        <begin position="10"/>
        <end position="63"/>
    </location>
</feature>
<comment type="caution">
    <text evidence="2">The sequence shown here is derived from an EMBL/GenBank/DDBJ whole genome shotgun (WGS) entry which is preliminary data.</text>
</comment>
<dbReference type="InterPro" id="IPR011990">
    <property type="entry name" value="TPR-like_helical_dom_sf"/>
</dbReference>
<name>A0A8J7VWH4_9FIRM</name>
<organism evidence="2 3">
    <name type="scientific">Sinanaerobacter chloroacetimidivorans</name>
    <dbReference type="NCBI Taxonomy" id="2818044"/>
    <lineage>
        <taxon>Bacteria</taxon>
        <taxon>Bacillati</taxon>
        <taxon>Bacillota</taxon>
        <taxon>Clostridia</taxon>
        <taxon>Peptostreptococcales</taxon>
        <taxon>Anaerovoracaceae</taxon>
        <taxon>Sinanaerobacter</taxon>
    </lineage>
</organism>
<dbReference type="Gene3D" id="1.25.40.10">
    <property type="entry name" value="Tetratricopeptide repeat domain"/>
    <property type="match status" value="1"/>
</dbReference>
<dbReference type="PROSITE" id="PS50943">
    <property type="entry name" value="HTH_CROC1"/>
    <property type="match status" value="1"/>
</dbReference>
<accession>A0A8J7VWH4</accession>
<reference evidence="2" key="2">
    <citation type="submission" date="2021-04" db="EMBL/GenBank/DDBJ databases">
        <authorList>
            <person name="Liu J."/>
        </authorList>
    </citation>
    <scope>NUCLEOTIDE SEQUENCE</scope>
    <source>
        <strain evidence="2">BAD-6</strain>
    </source>
</reference>
<dbReference type="InterPro" id="IPR053163">
    <property type="entry name" value="HTH-type_regulator_Rgg"/>
</dbReference>
<protein>
    <submittedName>
        <fullName evidence="2">Helix-turn-helix transcriptional regulator</fullName>
    </submittedName>
</protein>
<evidence type="ECO:0000313" key="2">
    <source>
        <dbReference type="EMBL" id="MBR0596322.1"/>
    </source>
</evidence>
<dbReference type="SUPFAM" id="SSF47413">
    <property type="entry name" value="lambda repressor-like DNA-binding domains"/>
    <property type="match status" value="1"/>
</dbReference>
<reference evidence="2" key="1">
    <citation type="submission" date="2021-04" db="EMBL/GenBank/DDBJ databases">
        <title>Sinoanaerobacter chloroacetimidivorans sp. nov., an obligate anaerobic bacterium isolated from anaerobic sludge.</title>
        <authorList>
            <person name="Bao Y."/>
        </authorList>
    </citation>
    <scope>NUCLEOTIDE SEQUENCE</scope>
    <source>
        <strain evidence="2">BAD-6</strain>
    </source>
</reference>
<dbReference type="PANTHER" id="PTHR37038">
    <property type="entry name" value="TRANSCRIPTIONAL REGULATOR-RELATED"/>
    <property type="match status" value="1"/>
</dbReference>
<gene>
    <name evidence="2" type="ORF">KCX82_00380</name>
</gene>
<keyword evidence="3" id="KW-1185">Reference proteome</keyword>
<dbReference type="SMART" id="SM00530">
    <property type="entry name" value="HTH_XRE"/>
    <property type="match status" value="1"/>
</dbReference>
<dbReference type="Pfam" id="PF01381">
    <property type="entry name" value="HTH_3"/>
    <property type="match status" value="1"/>
</dbReference>
<dbReference type="RefSeq" id="WP_227016458.1">
    <property type="nucleotide sequence ID" value="NZ_JAGSND010000001.1"/>
</dbReference>
<evidence type="ECO:0000313" key="3">
    <source>
        <dbReference type="Proteomes" id="UP000675664"/>
    </source>
</evidence>
<proteinExistence type="predicted"/>
<dbReference type="EMBL" id="JAGSND010000001">
    <property type="protein sequence ID" value="MBR0596322.1"/>
    <property type="molecule type" value="Genomic_DNA"/>
</dbReference>
<dbReference type="AlphaFoldDB" id="A0A8J7VWH4"/>
<sequence length="170" mass="18946">MNSVELGKRIKEARIAKKMTQSEVVGNFITRNMLSQIESGTATPSIKTLAYLSRILDVPLIQLMPDQFMPDQGDDALSVLDKAKNLLAAKNYGKLLELEEEYPPQFYDEFCAIFSYAYLNLSKECLHSGDYPKAALYSQKAAIYSEKGIYANATVKSESIMILNQAAAMI</sequence>
<dbReference type="InterPro" id="IPR010982">
    <property type="entry name" value="Lambda_DNA-bd_dom_sf"/>
</dbReference>